<proteinExistence type="predicted"/>
<dbReference type="OrthoDB" id="7278509at2"/>
<evidence type="ECO:0000313" key="1">
    <source>
        <dbReference type="EMBL" id="TDH58012.1"/>
    </source>
</evidence>
<dbReference type="Proteomes" id="UP000295096">
    <property type="component" value="Unassembled WGS sequence"/>
</dbReference>
<keyword evidence="2" id="KW-1185">Reference proteome</keyword>
<gene>
    <name evidence="1" type="ORF">E2C06_34840</name>
</gene>
<organism evidence="1 2">
    <name type="scientific">Dankookia rubra</name>
    <dbReference type="NCBI Taxonomy" id="1442381"/>
    <lineage>
        <taxon>Bacteria</taxon>
        <taxon>Pseudomonadati</taxon>
        <taxon>Pseudomonadota</taxon>
        <taxon>Alphaproteobacteria</taxon>
        <taxon>Acetobacterales</taxon>
        <taxon>Roseomonadaceae</taxon>
        <taxon>Dankookia</taxon>
    </lineage>
</organism>
<accession>A0A4R5Q505</accession>
<comment type="caution">
    <text evidence="1">The sequence shown here is derived from an EMBL/GenBank/DDBJ whole genome shotgun (WGS) entry which is preliminary data.</text>
</comment>
<dbReference type="AlphaFoldDB" id="A0A4R5Q505"/>
<protein>
    <submittedName>
        <fullName evidence="1">Uncharacterized protein</fullName>
    </submittedName>
</protein>
<name>A0A4R5Q505_9PROT</name>
<sequence>MPDPDDREAGFYWICIDGQEVEVAQWQVEWGQWLVAGSSKPLSDERASRVVVLSDCLTAPTIPGFELGG</sequence>
<evidence type="ECO:0000313" key="2">
    <source>
        <dbReference type="Proteomes" id="UP000295096"/>
    </source>
</evidence>
<reference evidence="1 2" key="1">
    <citation type="journal article" date="2016" name="J. Microbiol.">
        <title>Dankookia rubra gen. nov., sp. nov., an alphaproteobacterium isolated from sediment of a shallow stream.</title>
        <authorList>
            <person name="Kim W.H."/>
            <person name="Kim D.H."/>
            <person name="Kang K."/>
            <person name="Ahn T.Y."/>
        </authorList>
    </citation>
    <scope>NUCLEOTIDE SEQUENCE [LARGE SCALE GENOMIC DNA]</scope>
    <source>
        <strain evidence="1 2">JCM30602</strain>
    </source>
</reference>
<dbReference type="RefSeq" id="WP_133293136.1">
    <property type="nucleotide sequence ID" value="NZ_SMSJ01000167.1"/>
</dbReference>
<dbReference type="EMBL" id="SMSJ01000167">
    <property type="protein sequence ID" value="TDH58012.1"/>
    <property type="molecule type" value="Genomic_DNA"/>
</dbReference>